<sequence>MTAPPRPALRLTVTQGARELTVGIAGDLDLDTADHLIDTVVEHLARHPEVHGVRLDFAELSWIDSVGISALLMVHRRVRAVGGALYLENRPAPLERLLRQTCTLDHLTARTGRDEDATGAHAT</sequence>
<dbReference type="RefSeq" id="WP_345051684.1">
    <property type="nucleotide sequence ID" value="NZ_BAAAVM010000037.1"/>
</dbReference>
<dbReference type="InterPro" id="IPR036513">
    <property type="entry name" value="STAS_dom_sf"/>
</dbReference>
<gene>
    <name evidence="2" type="ORF">GCM10010521_31320</name>
</gene>
<dbReference type="Proteomes" id="UP001500893">
    <property type="component" value="Unassembled WGS sequence"/>
</dbReference>
<dbReference type="InterPro" id="IPR002645">
    <property type="entry name" value="STAS_dom"/>
</dbReference>
<dbReference type="Pfam" id="PF01740">
    <property type="entry name" value="STAS"/>
    <property type="match status" value="1"/>
</dbReference>
<evidence type="ECO:0000259" key="1">
    <source>
        <dbReference type="PROSITE" id="PS50801"/>
    </source>
</evidence>
<dbReference type="SUPFAM" id="SSF52091">
    <property type="entry name" value="SpoIIaa-like"/>
    <property type="match status" value="1"/>
</dbReference>
<evidence type="ECO:0000313" key="3">
    <source>
        <dbReference type="Proteomes" id="UP001500893"/>
    </source>
</evidence>
<dbReference type="PROSITE" id="PS50801">
    <property type="entry name" value="STAS"/>
    <property type="match status" value="1"/>
</dbReference>
<feature type="domain" description="STAS" evidence="1">
    <location>
        <begin position="20"/>
        <end position="101"/>
    </location>
</feature>
<evidence type="ECO:0000313" key="2">
    <source>
        <dbReference type="EMBL" id="GAA3142372.1"/>
    </source>
</evidence>
<accession>A0ABP6NCY0</accession>
<name>A0ABP6NCY0_9ACTN</name>
<protein>
    <submittedName>
        <fullName evidence="2">STAS domain-containing protein</fullName>
    </submittedName>
</protein>
<organism evidence="2 3">
    <name type="scientific">Streptomyces rameus</name>
    <dbReference type="NCBI Taxonomy" id="68261"/>
    <lineage>
        <taxon>Bacteria</taxon>
        <taxon>Bacillati</taxon>
        <taxon>Actinomycetota</taxon>
        <taxon>Actinomycetes</taxon>
        <taxon>Kitasatosporales</taxon>
        <taxon>Streptomycetaceae</taxon>
        <taxon>Streptomyces</taxon>
    </lineage>
</organism>
<dbReference type="CDD" id="cd07043">
    <property type="entry name" value="STAS_anti-anti-sigma_factors"/>
    <property type="match status" value="1"/>
</dbReference>
<comment type="caution">
    <text evidence="2">The sequence shown here is derived from an EMBL/GenBank/DDBJ whole genome shotgun (WGS) entry which is preliminary data.</text>
</comment>
<keyword evidence="3" id="KW-1185">Reference proteome</keyword>
<dbReference type="Gene3D" id="3.30.750.24">
    <property type="entry name" value="STAS domain"/>
    <property type="match status" value="1"/>
</dbReference>
<dbReference type="EMBL" id="BAAAVM010000037">
    <property type="protein sequence ID" value="GAA3142372.1"/>
    <property type="molecule type" value="Genomic_DNA"/>
</dbReference>
<reference evidence="3" key="1">
    <citation type="journal article" date="2019" name="Int. J. Syst. Evol. Microbiol.">
        <title>The Global Catalogue of Microorganisms (GCM) 10K type strain sequencing project: providing services to taxonomists for standard genome sequencing and annotation.</title>
        <authorList>
            <consortium name="The Broad Institute Genomics Platform"/>
            <consortium name="The Broad Institute Genome Sequencing Center for Infectious Disease"/>
            <person name="Wu L."/>
            <person name="Ma J."/>
        </authorList>
    </citation>
    <scope>NUCLEOTIDE SEQUENCE [LARGE SCALE GENOMIC DNA]</scope>
    <source>
        <strain evidence="3">JCM 11574</strain>
    </source>
</reference>
<proteinExistence type="predicted"/>